<evidence type="ECO:0000313" key="1">
    <source>
        <dbReference type="EMBL" id="AOQ27348.1"/>
    </source>
</evidence>
<keyword evidence="2" id="KW-1185">Reference proteome</keyword>
<dbReference type="InterPro" id="IPR045864">
    <property type="entry name" value="aa-tRNA-synth_II/BPL/LPL"/>
</dbReference>
<dbReference type="EMBL" id="KX552041">
    <property type="protein sequence ID" value="AOQ27348.1"/>
    <property type="molecule type" value="Genomic_DNA"/>
</dbReference>
<sequence length="185" mass="21135">MNTGVIAEAIQSYGRFAEMLDVPYLVDADILAFTLPPGKEDAPLGHPNGKFYVASAEQSFLQMEKDGYEFIAGHPYMALTPCYRTEEVLDDSHFNIFLKLELIEFYPSFGEVKEYAEEMRYFFWTYYKVQTRIVETEIGLDVEDMNGLELGSFGTRLSPQGHPYIYATAIAEPRASMAINRRNHD</sequence>
<gene>
    <name evidence="1" type="ORF">ESCO13_00232</name>
</gene>
<protein>
    <submittedName>
        <fullName evidence="1">Uncharacterized protein</fullName>
    </submittedName>
</protein>
<name>A0A1D7XG94_9CAUD</name>
<reference evidence="1" key="1">
    <citation type="submission" date="2017-02" db="EMBL/GenBank/DDBJ databases">
        <title>Complete genome sequence of two Escherichia coli phages, vB_EcoM_ ESCO5 and vB_EcoM_ESCO13, which are related to phAPEC8.</title>
        <authorList>
            <person name="Trotereau A."/>
            <person name="Gonnet M."/>
            <person name="Viardot A."/>
            <person name="Lalmanach A.-C."/>
            <person name="Guabiraba R."/>
            <person name="Chanteloup N."/>
            <person name="Schouler C."/>
        </authorList>
    </citation>
    <scope>NUCLEOTIDE SEQUENCE [LARGE SCALE GENOMIC DNA]</scope>
</reference>
<evidence type="ECO:0000313" key="2">
    <source>
        <dbReference type="Proteomes" id="UP000225358"/>
    </source>
</evidence>
<organism evidence="1 2">
    <name type="scientific">Escherichia phage ESCO13</name>
    <dbReference type="NCBI Taxonomy" id="1881104"/>
    <lineage>
        <taxon>Viruses</taxon>
        <taxon>Duplodnaviria</taxon>
        <taxon>Heunggongvirae</taxon>
        <taxon>Uroviricota</taxon>
        <taxon>Caudoviricetes</taxon>
        <taxon>Stephanstirmvirinae</taxon>
        <taxon>Phapecoctavirus</taxon>
        <taxon>Phapecoctavirus ESCO13</taxon>
    </lineage>
</organism>
<dbReference type="Proteomes" id="UP000225358">
    <property type="component" value="Segment"/>
</dbReference>
<dbReference type="SUPFAM" id="SSF55681">
    <property type="entry name" value="Class II aaRS and biotin synthetases"/>
    <property type="match status" value="1"/>
</dbReference>
<accession>A0A1D7XG94</accession>
<proteinExistence type="predicted"/>